<dbReference type="Proteomes" id="UP000295129">
    <property type="component" value="Unassembled WGS sequence"/>
</dbReference>
<accession>A0A4R6EFW6</accession>
<protein>
    <submittedName>
        <fullName evidence="1">Uncharacterized protein</fullName>
    </submittedName>
</protein>
<dbReference type="RefSeq" id="WP_133588112.1">
    <property type="nucleotide sequence ID" value="NZ_SNVV01000001.1"/>
</dbReference>
<evidence type="ECO:0000313" key="2">
    <source>
        <dbReference type="Proteomes" id="UP000295129"/>
    </source>
</evidence>
<dbReference type="EMBL" id="SNVV01000001">
    <property type="protein sequence ID" value="TDN57180.1"/>
    <property type="molecule type" value="Genomic_DNA"/>
</dbReference>
<keyword evidence="2" id="KW-1185">Reference proteome</keyword>
<proteinExistence type="predicted"/>
<organism evidence="1 2">
    <name type="scientific">Azoarcus indigens</name>
    <dbReference type="NCBI Taxonomy" id="29545"/>
    <lineage>
        <taxon>Bacteria</taxon>
        <taxon>Pseudomonadati</taxon>
        <taxon>Pseudomonadota</taxon>
        <taxon>Betaproteobacteria</taxon>
        <taxon>Rhodocyclales</taxon>
        <taxon>Zoogloeaceae</taxon>
        <taxon>Azoarcus</taxon>
    </lineage>
</organism>
<gene>
    <name evidence="1" type="ORF">C7389_101566</name>
</gene>
<sequence length="78" mass="8852">MNNGNLKKNVTTLQRLRDVYHSQLDAGTLAELDDVLQQLTRLVECEETEASLGELAMRSVRIIDNVLILVTNITNWLQ</sequence>
<dbReference type="AlphaFoldDB" id="A0A4R6EFW6"/>
<dbReference type="OrthoDB" id="5957668at2"/>
<comment type="caution">
    <text evidence="1">The sequence shown here is derived from an EMBL/GenBank/DDBJ whole genome shotgun (WGS) entry which is preliminary data.</text>
</comment>
<reference evidence="1 2" key="1">
    <citation type="submission" date="2019-03" db="EMBL/GenBank/DDBJ databases">
        <title>Genomic Encyclopedia of Type Strains, Phase IV (KMG-IV): sequencing the most valuable type-strain genomes for metagenomic binning, comparative biology and taxonomic classification.</title>
        <authorList>
            <person name="Goeker M."/>
        </authorList>
    </citation>
    <scope>NUCLEOTIDE SEQUENCE [LARGE SCALE GENOMIC DNA]</scope>
    <source>
        <strain evidence="1 2">DSM 12121</strain>
    </source>
</reference>
<name>A0A4R6EFW6_9RHOO</name>
<evidence type="ECO:0000313" key="1">
    <source>
        <dbReference type="EMBL" id="TDN57180.1"/>
    </source>
</evidence>